<dbReference type="Proteomes" id="UP000074108">
    <property type="component" value="Unassembled WGS sequence"/>
</dbReference>
<dbReference type="STRING" id="1150625.Q75_13250"/>
<gene>
    <name evidence="3" type="ORF">Q75_13250</name>
</gene>
<dbReference type="PANTHER" id="PTHR33885:SF4">
    <property type="entry name" value="LMO2487 PROTEIN"/>
    <property type="match status" value="1"/>
</dbReference>
<dbReference type="EMBL" id="LDYG01000042">
    <property type="protein sequence ID" value="KUP05216.1"/>
    <property type="molecule type" value="Genomic_DNA"/>
</dbReference>
<proteinExistence type="predicted"/>
<evidence type="ECO:0000313" key="4">
    <source>
        <dbReference type="Proteomes" id="UP000074108"/>
    </source>
</evidence>
<dbReference type="OrthoDB" id="2240743at2"/>
<organism evidence="3 4">
    <name type="scientific">Bacillus coahuilensis p1.1.43</name>
    <dbReference type="NCBI Taxonomy" id="1150625"/>
    <lineage>
        <taxon>Bacteria</taxon>
        <taxon>Bacillati</taxon>
        <taxon>Bacillota</taxon>
        <taxon>Bacilli</taxon>
        <taxon>Bacillales</taxon>
        <taxon>Bacillaceae</taxon>
        <taxon>Bacillus</taxon>
    </lineage>
</organism>
<protein>
    <submittedName>
        <fullName evidence="3">Uncharacterized protein</fullName>
    </submittedName>
</protein>
<comment type="caution">
    <text evidence="3">The sequence shown here is derived from an EMBL/GenBank/DDBJ whole genome shotgun (WGS) entry which is preliminary data.</text>
</comment>
<name>A0A147K5U8_9BACI</name>
<dbReference type="PIRSF" id="PIRSF012569">
    <property type="entry name" value="UCP012569"/>
    <property type="match status" value="1"/>
</dbReference>
<feature type="domain" description="DUF4097" evidence="1">
    <location>
        <begin position="110"/>
        <end position="320"/>
    </location>
</feature>
<accession>A0A147K5U8</accession>
<feature type="domain" description="YvlB/LiaX N-terminal" evidence="2">
    <location>
        <begin position="3"/>
        <end position="34"/>
    </location>
</feature>
<evidence type="ECO:0000259" key="1">
    <source>
        <dbReference type="Pfam" id="PF13349"/>
    </source>
</evidence>
<dbReference type="RefSeq" id="WP_059351626.1">
    <property type="nucleotide sequence ID" value="NZ_LDYG01000042.1"/>
</dbReference>
<dbReference type="Pfam" id="PF22746">
    <property type="entry name" value="SHOCT-like_DUF2089-C"/>
    <property type="match status" value="1"/>
</dbReference>
<dbReference type="InterPro" id="IPR052027">
    <property type="entry name" value="PspC"/>
</dbReference>
<sequence length="367" mass="41595">MQEERKKILEMVENGTLSSQEALLLLETLDKEEKKANQKEEDMLKELVTVVKDEQQHTGSKGHSFSSTKEKLVEFIEKAMTKIKDFDFDFQFGKHVSLSHVFHHSDIDVDNLEFDITYGNVKITPWDHGDVRIECAVKVYRTEDEQEARTTFLKYTDYSIEDGNLRFSTQFKWMKTDVTVYVPRKLMNRVKVRLFNGGFSGNSLEAKKIECKTANGKIQLDHLRIGKLEAETANGEIIVHEAKVMEIDAENINGKILLSGEFYKVDTQSLNGNIEVILKDYQTKTVHAKTVTGNVFVSVPKEATLEGELKSNLGALHLELPDVSVLENVNEMVQKQIQFSKKGLAETPTYILADAKTGSVTVQKNGE</sequence>
<dbReference type="InterPro" id="IPR053959">
    <property type="entry name" value="YvlB/LiaX_N"/>
</dbReference>
<dbReference type="AlphaFoldDB" id="A0A147K5U8"/>
<dbReference type="PATRIC" id="fig|1150625.3.peg.2789"/>
<dbReference type="InterPro" id="IPR025164">
    <property type="entry name" value="Toastrack_DUF4097"/>
</dbReference>
<keyword evidence="4" id="KW-1185">Reference proteome</keyword>
<reference evidence="3 4" key="1">
    <citation type="journal article" date="2016" name="Front. Microbiol.">
        <title>Microevolution Analysis of Bacillus coahuilensis Unveils Differences in Phosphorus Acquisition Strategies and Their Regulation.</title>
        <authorList>
            <person name="Gomez-Lunar Z."/>
            <person name="Hernandez-Gonzalez I."/>
            <person name="Rodriguez-Torres M.D."/>
            <person name="Souza V."/>
            <person name="Olmedo-Alvarez G."/>
        </authorList>
    </citation>
    <scope>NUCLEOTIDE SEQUENCE [LARGE SCALE GENOMIC DNA]</scope>
    <source>
        <strain evidence="4">p1.1.43</strain>
    </source>
</reference>
<evidence type="ECO:0000259" key="2">
    <source>
        <dbReference type="Pfam" id="PF22746"/>
    </source>
</evidence>
<dbReference type="Pfam" id="PF13349">
    <property type="entry name" value="DUF4097"/>
    <property type="match status" value="1"/>
</dbReference>
<dbReference type="InterPro" id="IPR016599">
    <property type="entry name" value="UCP012569"/>
</dbReference>
<dbReference type="PANTHER" id="PTHR33885">
    <property type="entry name" value="PHAGE SHOCK PROTEIN C"/>
    <property type="match status" value="1"/>
</dbReference>
<evidence type="ECO:0000313" key="3">
    <source>
        <dbReference type="EMBL" id="KUP05216.1"/>
    </source>
</evidence>